<proteinExistence type="predicted"/>
<feature type="domain" description="RNA 2-O ribose methyltransferase substrate binding" evidence="1">
    <location>
        <begin position="5"/>
        <end position="80"/>
    </location>
</feature>
<protein>
    <recommendedName>
        <fullName evidence="1">RNA 2-O ribose methyltransferase substrate binding domain-containing protein</fullName>
    </recommendedName>
</protein>
<dbReference type="Gene3D" id="3.30.1330.30">
    <property type="match status" value="1"/>
</dbReference>
<dbReference type="InterPro" id="IPR029064">
    <property type="entry name" value="Ribosomal_eL30-like_sf"/>
</dbReference>
<dbReference type="EMBL" id="UINC01164655">
    <property type="protein sequence ID" value="SVD65616.1"/>
    <property type="molecule type" value="Genomic_DNA"/>
</dbReference>
<name>A0A382X332_9ZZZZ</name>
<evidence type="ECO:0000259" key="1">
    <source>
        <dbReference type="SMART" id="SM00967"/>
    </source>
</evidence>
<evidence type="ECO:0000313" key="2">
    <source>
        <dbReference type="EMBL" id="SVD65616.1"/>
    </source>
</evidence>
<dbReference type="SUPFAM" id="SSF55315">
    <property type="entry name" value="L30e-like"/>
    <property type="match status" value="1"/>
</dbReference>
<gene>
    <name evidence="2" type="ORF">METZ01_LOCUS418470</name>
</gene>
<dbReference type="SMART" id="SM00967">
    <property type="entry name" value="SpoU_sub_bind"/>
    <property type="match status" value="1"/>
</dbReference>
<feature type="non-terminal residue" evidence="2">
    <location>
        <position position="80"/>
    </location>
</feature>
<organism evidence="2">
    <name type="scientific">marine metagenome</name>
    <dbReference type="NCBI Taxonomy" id="408172"/>
    <lineage>
        <taxon>unclassified sequences</taxon>
        <taxon>metagenomes</taxon>
        <taxon>ecological metagenomes</taxon>
    </lineage>
</organism>
<reference evidence="2" key="1">
    <citation type="submission" date="2018-05" db="EMBL/GenBank/DDBJ databases">
        <authorList>
            <person name="Lanie J.A."/>
            <person name="Ng W.-L."/>
            <person name="Kazmierczak K.M."/>
            <person name="Andrzejewski T.M."/>
            <person name="Davidsen T.M."/>
            <person name="Wayne K.J."/>
            <person name="Tettelin H."/>
            <person name="Glass J.I."/>
            <person name="Rusch D."/>
            <person name="Podicherti R."/>
            <person name="Tsui H.-C.T."/>
            <person name="Winkler M.E."/>
        </authorList>
    </citation>
    <scope>NUCLEOTIDE SEQUENCE</scope>
</reference>
<dbReference type="Pfam" id="PF08032">
    <property type="entry name" value="SpoU_sub_bind"/>
    <property type="match status" value="1"/>
</dbReference>
<accession>A0A382X332</accession>
<sequence length="80" mass="9429">MDKNFIYGIHPIQEAFKALQRRCRKIVIEQGKNKPRLKSVLDQALAMGIRIEKLPQTVFQKKYQPYPHQGIVGYFNEKEI</sequence>
<dbReference type="GO" id="GO:0008168">
    <property type="term" value="F:methyltransferase activity"/>
    <property type="evidence" value="ECO:0007669"/>
    <property type="project" value="InterPro"/>
</dbReference>
<dbReference type="InterPro" id="IPR013123">
    <property type="entry name" value="SpoU_subst-bd"/>
</dbReference>
<dbReference type="AlphaFoldDB" id="A0A382X332"/>